<organism evidence="1">
    <name type="scientific">Brassica napus</name>
    <name type="common">Rape</name>
    <dbReference type="NCBI Taxonomy" id="3708"/>
    <lineage>
        <taxon>Eukaryota</taxon>
        <taxon>Viridiplantae</taxon>
        <taxon>Streptophyta</taxon>
        <taxon>Embryophyta</taxon>
        <taxon>Tracheophyta</taxon>
        <taxon>Spermatophyta</taxon>
        <taxon>Magnoliopsida</taxon>
        <taxon>eudicotyledons</taxon>
        <taxon>Gunneridae</taxon>
        <taxon>Pentapetalae</taxon>
        <taxon>rosids</taxon>
        <taxon>malvids</taxon>
        <taxon>Brassicales</taxon>
        <taxon>Brassicaceae</taxon>
        <taxon>Brassiceae</taxon>
        <taxon>Brassica</taxon>
    </lineage>
</organism>
<protein>
    <submittedName>
        <fullName evidence="1">(rape) hypothetical protein</fullName>
    </submittedName>
</protein>
<gene>
    <name evidence="1" type="ORF">DARMORV10_C04P41590.1</name>
</gene>
<accession>A0A816JZR1</accession>
<dbReference type="Proteomes" id="UP001295469">
    <property type="component" value="Chromosome C04"/>
</dbReference>
<proteinExistence type="predicted"/>
<dbReference type="EMBL" id="HG994368">
    <property type="protein sequence ID" value="CAF1856392.1"/>
    <property type="molecule type" value="Genomic_DNA"/>
</dbReference>
<reference evidence="1" key="1">
    <citation type="submission" date="2021-01" db="EMBL/GenBank/DDBJ databases">
        <authorList>
            <consortium name="Genoscope - CEA"/>
            <person name="William W."/>
        </authorList>
    </citation>
    <scope>NUCLEOTIDE SEQUENCE</scope>
</reference>
<dbReference type="AlphaFoldDB" id="A0A816JZR1"/>
<evidence type="ECO:0000313" key="1">
    <source>
        <dbReference type="EMBL" id="CAF1856392.1"/>
    </source>
</evidence>
<name>A0A816JZR1_BRANA</name>
<sequence length="83" mass="9424">MKIKTRGSEDTREIRSRNRRVGAAVQASVQTMFCLGRLKQTSSFKGVGEGERDRPARVSAAFLALRRWSLGREHVLYTCYTCD</sequence>